<evidence type="ECO:0000313" key="4">
    <source>
        <dbReference type="Proteomes" id="UP000578531"/>
    </source>
</evidence>
<dbReference type="RefSeq" id="XP_037162748.1">
    <property type="nucleotide sequence ID" value="XM_037310351.1"/>
</dbReference>
<evidence type="ECO:0000313" key="3">
    <source>
        <dbReference type="EMBL" id="KAF6233327.1"/>
    </source>
</evidence>
<dbReference type="EMBL" id="JACCJC010000078">
    <property type="protein sequence ID" value="KAF6228598.1"/>
    <property type="molecule type" value="Genomic_DNA"/>
</dbReference>
<dbReference type="OrthoDB" id="276276at2759"/>
<dbReference type="PANTHER" id="PTHR43736:SF1">
    <property type="entry name" value="DIHYDRONEOPTERIN TRIPHOSPHATE DIPHOSPHATASE"/>
    <property type="match status" value="1"/>
</dbReference>
<protein>
    <recommendedName>
        <fullName evidence="1">Nudix hydrolase domain-containing protein</fullName>
    </recommendedName>
</protein>
<name>A0A8H6FRE0_9LECA</name>
<dbReference type="PROSITE" id="PS51462">
    <property type="entry name" value="NUDIX"/>
    <property type="match status" value="1"/>
</dbReference>
<dbReference type="GeneID" id="59290107"/>
<dbReference type="SUPFAM" id="SSF55811">
    <property type="entry name" value="Nudix"/>
    <property type="match status" value="1"/>
</dbReference>
<evidence type="ECO:0000259" key="1">
    <source>
        <dbReference type="PROSITE" id="PS51462"/>
    </source>
</evidence>
<dbReference type="Gene3D" id="3.90.79.10">
    <property type="entry name" value="Nucleoside Triphosphate Pyrophosphohydrolase"/>
    <property type="match status" value="1"/>
</dbReference>
<dbReference type="EMBL" id="JACCJC010000039">
    <property type="protein sequence ID" value="KAF6233327.1"/>
    <property type="molecule type" value="Genomic_DNA"/>
</dbReference>
<dbReference type="AlphaFoldDB" id="A0A8H6FRE0"/>
<dbReference type="CDD" id="cd02883">
    <property type="entry name" value="NUDIX_Hydrolase"/>
    <property type="match status" value="1"/>
</dbReference>
<sequence>MPLTGLLSLTKAQFHAQYSPSLGYNNLTVGAIIFKPFTANTHRLLLLKRAAHDHAFPGMFAIPGGHVEDTDLSIFHGLKREVLEETTMLVQGIIDQIDPLVWVTTRSVQKGESSSVTKSRSLQITFVCEVEGLAFQVDPEEHSMGIWADREEAEKVVMSTGMRRVVENAFKWKEAALQKGLKL</sequence>
<comment type="caution">
    <text evidence="3">The sequence shown here is derived from an EMBL/GenBank/DDBJ whole genome shotgun (WGS) entry which is preliminary data.</text>
</comment>
<dbReference type="PANTHER" id="PTHR43736">
    <property type="entry name" value="ADP-RIBOSE PYROPHOSPHATASE"/>
    <property type="match status" value="1"/>
</dbReference>
<keyword evidence="4" id="KW-1185">Reference proteome</keyword>
<reference evidence="3" key="2">
    <citation type="submission" date="2020-05" db="EMBL/GenBank/DDBJ databases">
        <authorList>
            <person name="Mckenzie S.K."/>
            <person name="Walston R.F."/>
            <person name="Allen J.L."/>
        </authorList>
    </citation>
    <scope>NUCLEOTIDE SEQUENCE</scope>
    <source>
        <strain evidence="3">WasteWater2</strain>
    </source>
</reference>
<dbReference type="Pfam" id="PF00293">
    <property type="entry name" value="NUDIX"/>
    <property type="match status" value="1"/>
</dbReference>
<dbReference type="InterPro" id="IPR000086">
    <property type="entry name" value="NUDIX_hydrolase_dom"/>
</dbReference>
<organism evidence="3 4">
    <name type="scientific">Letharia columbiana</name>
    <dbReference type="NCBI Taxonomy" id="112416"/>
    <lineage>
        <taxon>Eukaryota</taxon>
        <taxon>Fungi</taxon>
        <taxon>Dikarya</taxon>
        <taxon>Ascomycota</taxon>
        <taxon>Pezizomycotina</taxon>
        <taxon>Lecanoromycetes</taxon>
        <taxon>OSLEUM clade</taxon>
        <taxon>Lecanoromycetidae</taxon>
        <taxon>Lecanorales</taxon>
        <taxon>Lecanorineae</taxon>
        <taxon>Parmeliaceae</taxon>
        <taxon>Letharia</taxon>
    </lineage>
</organism>
<feature type="domain" description="Nudix hydrolase" evidence="1">
    <location>
        <begin position="24"/>
        <end position="170"/>
    </location>
</feature>
<dbReference type="Proteomes" id="UP000578531">
    <property type="component" value="Unassembled WGS sequence"/>
</dbReference>
<gene>
    <name evidence="3" type="ORF">HO173_008451</name>
    <name evidence="2" type="ORF">HO173_011834</name>
</gene>
<evidence type="ECO:0000313" key="2">
    <source>
        <dbReference type="EMBL" id="KAF6228598.1"/>
    </source>
</evidence>
<reference evidence="3 4" key="1">
    <citation type="journal article" date="2020" name="Genomics">
        <title>Complete, high-quality genomes from long-read metagenomic sequencing of two wolf lichen thalli reveals enigmatic genome architecture.</title>
        <authorList>
            <person name="McKenzie S.K."/>
            <person name="Walston R.F."/>
            <person name="Allen J.L."/>
        </authorList>
    </citation>
    <scope>NUCLEOTIDE SEQUENCE [LARGE SCALE GENOMIC DNA]</scope>
    <source>
        <strain evidence="3">WasteWater2</strain>
    </source>
</reference>
<dbReference type="InterPro" id="IPR015797">
    <property type="entry name" value="NUDIX_hydrolase-like_dom_sf"/>
</dbReference>
<accession>A0A8H6FRE0</accession>
<proteinExistence type="predicted"/>